<dbReference type="Gramene" id="EFJ30773">
    <property type="protein sequence ID" value="EFJ30773"/>
    <property type="gene ID" value="SELMODRAFT_440376"/>
</dbReference>
<feature type="transmembrane region" description="Helical" evidence="6">
    <location>
        <begin position="58"/>
        <end position="77"/>
    </location>
</feature>
<dbReference type="InterPro" id="IPR013130">
    <property type="entry name" value="Fe3_Rdtase_TM_dom"/>
</dbReference>
<feature type="transmembrane region" description="Helical" evidence="6">
    <location>
        <begin position="200"/>
        <end position="223"/>
    </location>
</feature>
<dbReference type="PANTHER" id="PTHR11972">
    <property type="entry name" value="NADPH OXIDASE"/>
    <property type="match status" value="1"/>
</dbReference>
<dbReference type="Pfam" id="PF08022">
    <property type="entry name" value="FAD_binding_8"/>
    <property type="match status" value="1"/>
</dbReference>
<keyword evidence="4" id="KW-0560">Oxidoreductase</keyword>
<dbReference type="InterPro" id="IPR050369">
    <property type="entry name" value="RBOH/FRE"/>
</dbReference>
<dbReference type="PANTHER" id="PTHR11972:SF41">
    <property type="entry name" value="FERRIC REDUCTION OXIDASE 2"/>
    <property type="match status" value="1"/>
</dbReference>
<dbReference type="GO" id="GO:0000293">
    <property type="term" value="F:ferric-chelate reductase activity"/>
    <property type="evidence" value="ECO:0000318"/>
    <property type="project" value="GO_Central"/>
</dbReference>
<accession>D8RBD3</accession>
<evidence type="ECO:0000259" key="7">
    <source>
        <dbReference type="PROSITE" id="PS51384"/>
    </source>
</evidence>
<dbReference type="InterPro" id="IPR013121">
    <property type="entry name" value="Fe_red_NAD-bd_6"/>
</dbReference>
<dbReference type="FunCoup" id="D8RBD3">
    <property type="interactions" value="104"/>
</dbReference>
<feature type="transmembrane region" description="Helical" evidence="6">
    <location>
        <begin position="117"/>
        <end position="136"/>
    </location>
</feature>
<dbReference type="InParanoid" id="D8RBD3"/>
<feature type="domain" description="FAD-binding FR-type" evidence="7">
    <location>
        <begin position="312"/>
        <end position="417"/>
    </location>
</feature>
<dbReference type="InterPro" id="IPR039261">
    <property type="entry name" value="FNR_nucleotide-bd"/>
</dbReference>
<evidence type="ECO:0000256" key="3">
    <source>
        <dbReference type="ARBA" id="ARBA00022989"/>
    </source>
</evidence>
<dbReference type="SFLD" id="SFLDG01168">
    <property type="entry name" value="Ferric_reductase_subgroup_(FRE"/>
    <property type="match status" value="1"/>
</dbReference>
<dbReference type="Pfam" id="PF08030">
    <property type="entry name" value="NAD_binding_6"/>
    <property type="match status" value="1"/>
</dbReference>
<dbReference type="CDD" id="cd06186">
    <property type="entry name" value="NOX_Duox_like_FAD_NADP"/>
    <property type="match status" value="1"/>
</dbReference>
<evidence type="ECO:0000256" key="6">
    <source>
        <dbReference type="SAM" id="Phobius"/>
    </source>
</evidence>
<keyword evidence="9" id="KW-1185">Reference proteome</keyword>
<feature type="transmembrane region" description="Helical" evidence="6">
    <location>
        <begin position="12"/>
        <end position="30"/>
    </location>
</feature>
<dbReference type="InterPro" id="IPR017938">
    <property type="entry name" value="Riboflavin_synthase-like_b-brl"/>
</dbReference>
<evidence type="ECO:0000313" key="8">
    <source>
        <dbReference type="EMBL" id="EFJ30773.1"/>
    </source>
</evidence>
<keyword evidence="3 6" id="KW-1133">Transmembrane helix</keyword>
<name>D8RBD3_SELML</name>
<sequence length="718" mass="80329">MESARHGGTKAVLKFSAIVVLVLWTFLWFMRPLDAYQKFWTPAQAQTRTKAYYNGPQIVVYCAPIIFAGIATALAYHHKRKQAFKIKNSSLRAFRSNPETYPLFIRGPLSIVSAADFLFLCALVLFTVYTFTAYYIRSVNSINRAKLREPLWHKKLEIAAVEAGLAGLFCMAILFFPVTRGSTLLRLLNIPFEHAVKYHIWIGITMLVAWTVHGLLYIIYWIIEKKIHELWAWHSDEISGLSGLIALIIGLVMWATSIGWVRKANFELFYYTHHLYILFILFFGLHLGDRFYAMVLGGVMLFAVNRLLRFVQSRQKVDVMGVRVLSSETIELVFAKEPELHYSAASFVFLNLPAISKLDWHPFTVISSSNVETDRLTLLIKKNGDWTSKIISMIQDNGGSLQLEAGIEGPYGHNLDYISRYQVLVFIAGGSGISPFLSMLKDILYSIQAKSLTPPKDIILVYTVKTSDELHILNSITPALICPEFAHALNIEVQAYVTREQAADLEQNNAGPKEIQLLKAPSIRKGGPVLIHAEPSPKSVTRYAAQQLRAISPPLAGSGVVEAAVIFASFFGFMFLAGIIGRFWIYSHYTSKDKDFDRSLGALLAFLESLFGVIIAGAAIAYVANSVRRKRQWTPSPTTMTNVGSPEESLKPVSVHYGHRPDFASVFAGLAKSTINMNVGVFACGPMSMQEGVAALCQEYRKTAENATYNYHSLNFDL</sequence>
<dbReference type="GO" id="GO:0005886">
    <property type="term" value="C:plasma membrane"/>
    <property type="evidence" value="ECO:0000318"/>
    <property type="project" value="GO_Central"/>
</dbReference>
<dbReference type="eggNOG" id="KOG0039">
    <property type="taxonomic scope" value="Eukaryota"/>
</dbReference>
<proteinExistence type="predicted"/>
<dbReference type="InterPro" id="IPR013112">
    <property type="entry name" value="FAD-bd_8"/>
</dbReference>
<dbReference type="SUPFAM" id="SSF52343">
    <property type="entry name" value="Ferredoxin reductase-like, C-terminal NADP-linked domain"/>
    <property type="match status" value="1"/>
</dbReference>
<evidence type="ECO:0000256" key="1">
    <source>
        <dbReference type="ARBA" id="ARBA00004141"/>
    </source>
</evidence>
<organism evidence="9">
    <name type="scientific">Selaginella moellendorffii</name>
    <name type="common">Spikemoss</name>
    <dbReference type="NCBI Taxonomy" id="88036"/>
    <lineage>
        <taxon>Eukaryota</taxon>
        <taxon>Viridiplantae</taxon>
        <taxon>Streptophyta</taxon>
        <taxon>Embryophyta</taxon>
        <taxon>Tracheophyta</taxon>
        <taxon>Lycopodiopsida</taxon>
        <taxon>Selaginellales</taxon>
        <taxon>Selaginellaceae</taxon>
        <taxon>Selaginella</taxon>
    </lineage>
</organism>
<dbReference type="Proteomes" id="UP000001514">
    <property type="component" value="Unassembled WGS sequence"/>
</dbReference>
<keyword evidence="5 6" id="KW-0472">Membrane</keyword>
<dbReference type="InterPro" id="IPR017927">
    <property type="entry name" value="FAD-bd_FR_type"/>
</dbReference>
<feature type="transmembrane region" description="Helical" evidence="6">
    <location>
        <begin position="291"/>
        <end position="308"/>
    </location>
</feature>
<dbReference type="PRINTS" id="PR00410">
    <property type="entry name" value="PHEHYDRXLASE"/>
</dbReference>
<dbReference type="AlphaFoldDB" id="D8RBD3"/>
<feature type="transmembrane region" description="Helical" evidence="6">
    <location>
        <begin position="559"/>
        <end position="580"/>
    </location>
</feature>
<evidence type="ECO:0000256" key="2">
    <source>
        <dbReference type="ARBA" id="ARBA00022692"/>
    </source>
</evidence>
<dbReference type="KEGG" id="smo:SELMODRAFT_440376"/>
<reference evidence="8 9" key="1">
    <citation type="journal article" date="2011" name="Science">
        <title>The Selaginella genome identifies genetic changes associated with the evolution of vascular plants.</title>
        <authorList>
            <person name="Banks J.A."/>
            <person name="Nishiyama T."/>
            <person name="Hasebe M."/>
            <person name="Bowman J.L."/>
            <person name="Gribskov M."/>
            <person name="dePamphilis C."/>
            <person name="Albert V.A."/>
            <person name="Aono N."/>
            <person name="Aoyama T."/>
            <person name="Ambrose B.A."/>
            <person name="Ashton N.W."/>
            <person name="Axtell M.J."/>
            <person name="Barker E."/>
            <person name="Barker M.S."/>
            <person name="Bennetzen J.L."/>
            <person name="Bonawitz N.D."/>
            <person name="Chapple C."/>
            <person name="Cheng C."/>
            <person name="Correa L.G."/>
            <person name="Dacre M."/>
            <person name="DeBarry J."/>
            <person name="Dreyer I."/>
            <person name="Elias M."/>
            <person name="Engstrom E.M."/>
            <person name="Estelle M."/>
            <person name="Feng L."/>
            <person name="Finet C."/>
            <person name="Floyd S.K."/>
            <person name="Frommer W.B."/>
            <person name="Fujita T."/>
            <person name="Gramzow L."/>
            <person name="Gutensohn M."/>
            <person name="Harholt J."/>
            <person name="Hattori M."/>
            <person name="Heyl A."/>
            <person name="Hirai T."/>
            <person name="Hiwatashi Y."/>
            <person name="Ishikawa M."/>
            <person name="Iwata M."/>
            <person name="Karol K.G."/>
            <person name="Koehler B."/>
            <person name="Kolukisaoglu U."/>
            <person name="Kubo M."/>
            <person name="Kurata T."/>
            <person name="Lalonde S."/>
            <person name="Li K."/>
            <person name="Li Y."/>
            <person name="Litt A."/>
            <person name="Lyons E."/>
            <person name="Manning G."/>
            <person name="Maruyama T."/>
            <person name="Michael T.P."/>
            <person name="Mikami K."/>
            <person name="Miyazaki S."/>
            <person name="Morinaga S."/>
            <person name="Murata T."/>
            <person name="Mueller-Roeber B."/>
            <person name="Nelson D.R."/>
            <person name="Obara M."/>
            <person name="Oguri Y."/>
            <person name="Olmstead R.G."/>
            <person name="Onodera N."/>
            <person name="Petersen B.L."/>
            <person name="Pils B."/>
            <person name="Prigge M."/>
            <person name="Rensing S.A."/>
            <person name="Riano-Pachon D.M."/>
            <person name="Roberts A.W."/>
            <person name="Sato Y."/>
            <person name="Scheller H.V."/>
            <person name="Schulz B."/>
            <person name="Schulz C."/>
            <person name="Shakirov E.V."/>
            <person name="Shibagaki N."/>
            <person name="Shinohara N."/>
            <person name="Shippen D.E."/>
            <person name="Soerensen I."/>
            <person name="Sotooka R."/>
            <person name="Sugimoto N."/>
            <person name="Sugita M."/>
            <person name="Sumikawa N."/>
            <person name="Tanurdzic M."/>
            <person name="Theissen G."/>
            <person name="Ulvskov P."/>
            <person name="Wakazuki S."/>
            <person name="Weng J.K."/>
            <person name="Willats W.W."/>
            <person name="Wipf D."/>
            <person name="Wolf P.G."/>
            <person name="Yang L."/>
            <person name="Zimmer A.D."/>
            <person name="Zhu Q."/>
            <person name="Mitros T."/>
            <person name="Hellsten U."/>
            <person name="Loque D."/>
            <person name="Otillar R."/>
            <person name="Salamov A."/>
            <person name="Schmutz J."/>
            <person name="Shapiro H."/>
            <person name="Lindquist E."/>
            <person name="Lucas S."/>
            <person name="Rokhsar D."/>
            <person name="Grigoriev I.V."/>
        </authorList>
    </citation>
    <scope>NUCLEOTIDE SEQUENCE [LARGE SCALE GENOMIC DNA]</scope>
</reference>
<dbReference type="OrthoDB" id="167398at2759"/>
<dbReference type="SFLD" id="SFLDS00052">
    <property type="entry name" value="Ferric_Reductase_Domain"/>
    <property type="match status" value="1"/>
</dbReference>
<dbReference type="HOGENOM" id="CLU_014777_1_0_1"/>
<dbReference type="Gene3D" id="2.40.30.10">
    <property type="entry name" value="Translation factors"/>
    <property type="match status" value="1"/>
</dbReference>
<gene>
    <name evidence="8" type="ORF">SELMODRAFT_440376</name>
</gene>
<evidence type="ECO:0000256" key="5">
    <source>
        <dbReference type="ARBA" id="ARBA00023136"/>
    </source>
</evidence>
<feature type="transmembrane region" description="Helical" evidence="6">
    <location>
        <begin position="600"/>
        <end position="624"/>
    </location>
</feature>
<evidence type="ECO:0000313" key="9">
    <source>
        <dbReference type="Proteomes" id="UP000001514"/>
    </source>
</evidence>
<dbReference type="Pfam" id="PF01794">
    <property type="entry name" value="Ferric_reduct"/>
    <property type="match status" value="1"/>
</dbReference>
<protein>
    <recommendedName>
        <fullName evidence="7">FAD-binding FR-type domain-containing protein</fullName>
    </recommendedName>
</protein>
<comment type="subcellular location">
    <subcellularLocation>
        <location evidence="1">Membrane</location>
        <topology evidence="1">Multi-pass membrane protein</topology>
    </subcellularLocation>
</comment>
<dbReference type="EMBL" id="GL377575">
    <property type="protein sequence ID" value="EFJ30773.1"/>
    <property type="molecule type" value="Genomic_DNA"/>
</dbReference>
<feature type="transmembrane region" description="Helical" evidence="6">
    <location>
        <begin position="268"/>
        <end position="285"/>
    </location>
</feature>
<dbReference type="OMA" id="PERINQG"/>
<evidence type="ECO:0000256" key="4">
    <source>
        <dbReference type="ARBA" id="ARBA00023002"/>
    </source>
</evidence>
<feature type="transmembrane region" description="Helical" evidence="6">
    <location>
        <begin position="243"/>
        <end position="261"/>
    </location>
</feature>
<dbReference type="SUPFAM" id="SSF63380">
    <property type="entry name" value="Riboflavin synthase domain-like"/>
    <property type="match status" value="1"/>
</dbReference>
<dbReference type="PROSITE" id="PS51384">
    <property type="entry name" value="FAD_FR"/>
    <property type="match status" value="1"/>
</dbReference>
<feature type="transmembrane region" description="Helical" evidence="6">
    <location>
        <begin position="156"/>
        <end position="179"/>
    </location>
</feature>
<dbReference type="Gene3D" id="3.40.50.80">
    <property type="entry name" value="Nucleotide-binding domain of ferredoxin-NADP reductase (FNR) module"/>
    <property type="match status" value="2"/>
</dbReference>
<keyword evidence="2 6" id="KW-0812">Transmembrane</keyword>